<evidence type="ECO:0000313" key="3">
    <source>
        <dbReference type="Proteomes" id="UP001054945"/>
    </source>
</evidence>
<dbReference type="Proteomes" id="UP001054945">
    <property type="component" value="Unassembled WGS sequence"/>
</dbReference>
<organism evidence="2 3">
    <name type="scientific">Caerostris extrusa</name>
    <name type="common">Bark spider</name>
    <name type="synonym">Caerostris bankana</name>
    <dbReference type="NCBI Taxonomy" id="172846"/>
    <lineage>
        <taxon>Eukaryota</taxon>
        <taxon>Metazoa</taxon>
        <taxon>Ecdysozoa</taxon>
        <taxon>Arthropoda</taxon>
        <taxon>Chelicerata</taxon>
        <taxon>Arachnida</taxon>
        <taxon>Araneae</taxon>
        <taxon>Araneomorphae</taxon>
        <taxon>Entelegynae</taxon>
        <taxon>Araneoidea</taxon>
        <taxon>Araneidae</taxon>
        <taxon>Caerostris</taxon>
    </lineage>
</organism>
<reference evidence="2 3" key="1">
    <citation type="submission" date="2021-06" db="EMBL/GenBank/DDBJ databases">
        <title>Caerostris extrusa draft genome.</title>
        <authorList>
            <person name="Kono N."/>
            <person name="Arakawa K."/>
        </authorList>
    </citation>
    <scope>NUCLEOTIDE SEQUENCE [LARGE SCALE GENOMIC DNA]</scope>
</reference>
<proteinExistence type="predicted"/>
<feature type="region of interest" description="Disordered" evidence="1">
    <location>
        <begin position="74"/>
        <end position="126"/>
    </location>
</feature>
<evidence type="ECO:0000313" key="2">
    <source>
        <dbReference type="EMBL" id="GIY99486.1"/>
    </source>
</evidence>
<protein>
    <submittedName>
        <fullName evidence="2">Uncharacterized protein</fullName>
    </submittedName>
</protein>
<accession>A0AAV4XWG5</accession>
<comment type="caution">
    <text evidence="2">The sequence shown here is derived from an EMBL/GenBank/DDBJ whole genome shotgun (WGS) entry which is preliminary data.</text>
</comment>
<dbReference type="EMBL" id="BPLR01018423">
    <property type="protein sequence ID" value="GIY99486.1"/>
    <property type="molecule type" value="Genomic_DNA"/>
</dbReference>
<sequence>MKITIKLFNIISQEPTLSGGKIPKLPNGHTNLYTVNVRYDCVSSPKTLSPKSSRAQPLPWSSVVTLHLVHATLHANRLRNPQRRGGNGDQTYSQRRRKKKKRVWEERMRSHRLNTRDPLRSGSLGSNSISRSIAKLL</sequence>
<name>A0AAV4XWG5_CAEEX</name>
<gene>
    <name evidence="2" type="ORF">CEXT_626081</name>
</gene>
<dbReference type="AlphaFoldDB" id="A0AAV4XWG5"/>
<feature type="compositionally biased region" description="Basic and acidic residues" evidence="1">
    <location>
        <begin position="103"/>
        <end position="119"/>
    </location>
</feature>
<keyword evidence="3" id="KW-1185">Reference proteome</keyword>
<evidence type="ECO:0000256" key="1">
    <source>
        <dbReference type="SAM" id="MobiDB-lite"/>
    </source>
</evidence>